<dbReference type="SFLD" id="SFLDG01082">
    <property type="entry name" value="B12-binding_domain_containing"/>
    <property type="match status" value="1"/>
</dbReference>
<dbReference type="InterPro" id="IPR006638">
    <property type="entry name" value="Elp3/MiaA/NifB-like_rSAM"/>
</dbReference>
<dbReference type="GO" id="GO:0006779">
    <property type="term" value="P:porphyrin-containing compound biosynthetic process"/>
    <property type="evidence" value="ECO:0007669"/>
    <property type="project" value="InterPro"/>
</dbReference>
<dbReference type="PANTHER" id="PTHR13932">
    <property type="entry name" value="COPROPORPHYRINIGEN III OXIDASE"/>
    <property type="match status" value="1"/>
</dbReference>
<dbReference type="SFLD" id="SFLDS00029">
    <property type="entry name" value="Radical_SAM"/>
    <property type="match status" value="1"/>
</dbReference>
<dbReference type="SFLD" id="SFLDF00562">
    <property type="entry name" value="HemN-like__clustered_with_heat"/>
    <property type="match status" value="1"/>
</dbReference>
<dbReference type="InterPro" id="IPR058240">
    <property type="entry name" value="rSAM_sf"/>
</dbReference>
<evidence type="ECO:0000256" key="1">
    <source>
        <dbReference type="ARBA" id="ARBA00006100"/>
    </source>
</evidence>
<evidence type="ECO:0000313" key="5">
    <source>
        <dbReference type="Proteomes" id="UP000317977"/>
    </source>
</evidence>
<comment type="subcellular location">
    <subcellularLocation>
        <location evidence="2">Cytoplasm</location>
    </subcellularLocation>
</comment>
<dbReference type="GO" id="GO:0046872">
    <property type="term" value="F:metal ion binding"/>
    <property type="evidence" value="ECO:0007669"/>
    <property type="project" value="UniProtKB-UniRule"/>
</dbReference>
<organism evidence="4 5">
    <name type="scientific">Rubripirellula reticaptiva</name>
    <dbReference type="NCBI Taxonomy" id="2528013"/>
    <lineage>
        <taxon>Bacteria</taxon>
        <taxon>Pseudomonadati</taxon>
        <taxon>Planctomycetota</taxon>
        <taxon>Planctomycetia</taxon>
        <taxon>Pirellulales</taxon>
        <taxon>Pirellulaceae</taxon>
        <taxon>Rubripirellula</taxon>
    </lineage>
</organism>
<keyword evidence="2" id="KW-0408">Iron</keyword>
<sequence>MAVEAMAAASFVWPTPRSVYLHVPFCRHRCGYCNFSVVADRDDLIDRYLDAIDCELASLDRPVVNTVFIGGGTPTHLPPVALSKLLAIAKQRFQFEGDVEFSTEANPEDITAEKLDCLVHHGVNRISLGVQSFNDDKLRLLERGHTGGRAAAMIELAASRIPNVSIDLIFAAPGETTEQWQQDLSTALSLPIQHISTYALTFEKGTSFWSRLSRGDLSTTDEAIEVEMYQAGRRMTAEAGLSHYEISNFARAGHRCRHNLAYWDGQGWYAAGPGAARFVGGRREVNHRSTTTYIKRMESGQTPTAESELISPLQCARERAAFGVRLIDGVDIDAIGRETGIPIREACSDAIAGSFAEGLLEEAGGRMRLTDRGVLFADTVASRFLG</sequence>
<name>A0A5C6F7V9_9BACT</name>
<comment type="caution">
    <text evidence="4">The sequence shown here is derived from an EMBL/GenBank/DDBJ whole genome shotgun (WGS) entry which is preliminary data.</text>
</comment>
<dbReference type="GO" id="GO:0004109">
    <property type="term" value="F:coproporphyrinogen oxidase activity"/>
    <property type="evidence" value="ECO:0007669"/>
    <property type="project" value="InterPro"/>
</dbReference>
<keyword evidence="2" id="KW-0963">Cytoplasm</keyword>
<dbReference type="Pfam" id="PF06969">
    <property type="entry name" value="HemN_C"/>
    <property type="match status" value="1"/>
</dbReference>
<dbReference type="SFLD" id="SFLDG01065">
    <property type="entry name" value="anaerobic_coproporphyrinogen-I"/>
    <property type="match status" value="1"/>
</dbReference>
<protein>
    <recommendedName>
        <fullName evidence="2">Heme chaperone HemW</fullName>
    </recommendedName>
</protein>
<keyword evidence="2" id="KW-0479">Metal-binding</keyword>
<dbReference type="Gene3D" id="3.80.30.20">
    <property type="entry name" value="tm_1862 like domain"/>
    <property type="match status" value="1"/>
</dbReference>
<keyword evidence="4" id="KW-0560">Oxidoreductase</keyword>
<dbReference type="NCBIfam" id="TIGR00539">
    <property type="entry name" value="hemN_rel"/>
    <property type="match status" value="1"/>
</dbReference>
<gene>
    <name evidence="4" type="ORF">Poly59_24800</name>
</gene>
<dbReference type="CDD" id="cd01335">
    <property type="entry name" value="Radical_SAM"/>
    <property type="match status" value="1"/>
</dbReference>
<keyword evidence="2" id="KW-0143">Chaperone</keyword>
<dbReference type="PANTHER" id="PTHR13932:SF5">
    <property type="entry name" value="RADICAL S-ADENOSYL METHIONINE DOMAIN-CONTAINING PROTEIN 1, MITOCHONDRIAL"/>
    <property type="match status" value="1"/>
</dbReference>
<dbReference type="Proteomes" id="UP000317977">
    <property type="component" value="Unassembled WGS sequence"/>
</dbReference>
<dbReference type="Pfam" id="PF04055">
    <property type="entry name" value="Radical_SAM"/>
    <property type="match status" value="1"/>
</dbReference>
<keyword evidence="2" id="KW-0411">Iron-sulfur</keyword>
<dbReference type="InterPro" id="IPR007197">
    <property type="entry name" value="rSAM"/>
</dbReference>
<keyword evidence="2" id="KW-0004">4Fe-4S</keyword>
<dbReference type="GO" id="GO:0051539">
    <property type="term" value="F:4 iron, 4 sulfur cluster binding"/>
    <property type="evidence" value="ECO:0007669"/>
    <property type="project" value="UniProtKB-UniRule"/>
</dbReference>
<dbReference type="SFLD" id="SFLDF00288">
    <property type="entry name" value="HemN-like__clustered_with_nucl"/>
    <property type="match status" value="1"/>
</dbReference>
<dbReference type="RefSeq" id="WP_315852577.1">
    <property type="nucleotide sequence ID" value="NZ_SJPX01000002.1"/>
</dbReference>
<reference evidence="4 5" key="1">
    <citation type="submission" date="2019-02" db="EMBL/GenBank/DDBJ databases">
        <title>Deep-cultivation of Planctomycetes and their phenomic and genomic characterization uncovers novel biology.</title>
        <authorList>
            <person name="Wiegand S."/>
            <person name="Jogler M."/>
            <person name="Boedeker C."/>
            <person name="Pinto D."/>
            <person name="Vollmers J."/>
            <person name="Rivas-Marin E."/>
            <person name="Kohn T."/>
            <person name="Peeters S.H."/>
            <person name="Heuer A."/>
            <person name="Rast P."/>
            <person name="Oberbeckmann S."/>
            <person name="Bunk B."/>
            <person name="Jeske O."/>
            <person name="Meyerdierks A."/>
            <person name="Storesund J.E."/>
            <person name="Kallscheuer N."/>
            <person name="Luecker S."/>
            <person name="Lage O.M."/>
            <person name="Pohl T."/>
            <person name="Merkel B.J."/>
            <person name="Hornburger P."/>
            <person name="Mueller R.-W."/>
            <person name="Bruemmer F."/>
            <person name="Labrenz M."/>
            <person name="Spormann A.M."/>
            <person name="Op Den Camp H."/>
            <person name="Overmann J."/>
            <person name="Amann R."/>
            <person name="Jetten M.S.M."/>
            <person name="Mascher T."/>
            <person name="Medema M.H."/>
            <person name="Devos D.P."/>
            <person name="Kaster A.-K."/>
            <person name="Ovreas L."/>
            <person name="Rohde M."/>
            <person name="Galperin M.Y."/>
            <person name="Jogler C."/>
        </authorList>
    </citation>
    <scope>NUCLEOTIDE SEQUENCE [LARGE SCALE GENOMIC DNA]</scope>
    <source>
        <strain evidence="4 5">Poly59</strain>
    </source>
</reference>
<dbReference type="PROSITE" id="PS51918">
    <property type="entry name" value="RADICAL_SAM"/>
    <property type="match status" value="1"/>
</dbReference>
<dbReference type="GO" id="GO:0005737">
    <property type="term" value="C:cytoplasm"/>
    <property type="evidence" value="ECO:0007669"/>
    <property type="project" value="UniProtKB-SubCell"/>
</dbReference>
<dbReference type="InterPro" id="IPR023404">
    <property type="entry name" value="rSAM_horseshoe"/>
</dbReference>
<accession>A0A5C6F7V9</accession>
<feature type="domain" description="Radical SAM core" evidence="3">
    <location>
        <begin position="11"/>
        <end position="242"/>
    </location>
</feature>
<dbReference type="SMART" id="SM00729">
    <property type="entry name" value="Elp3"/>
    <property type="match status" value="1"/>
</dbReference>
<keyword evidence="2" id="KW-0349">Heme</keyword>
<dbReference type="AlphaFoldDB" id="A0A5C6F7V9"/>
<evidence type="ECO:0000256" key="2">
    <source>
        <dbReference type="RuleBase" id="RU364116"/>
    </source>
</evidence>
<proteinExistence type="inferred from homology"/>
<comment type="similarity">
    <text evidence="1">Belongs to the anaerobic coproporphyrinogen-III oxidase family. HemW subfamily.</text>
</comment>
<dbReference type="InterPro" id="IPR004559">
    <property type="entry name" value="HemW-like"/>
</dbReference>
<dbReference type="EMBL" id="SJPX01000002">
    <property type="protein sequence ID" value="TWU56176.1"/>
    <property type="molecule type" value="Genomic_DNA"/>
</dbReference>
<evidence type="ECO:0000313" key="4">
    <source>
        <dbReference type="EMBL" id="TWU56176.1"/>
    </source>
</evidence>
<dbReference type="InterPro" id="IPR010723">
    <property type="entry name" value="HemN_C"/>
</dbReference>
<keyword evidence="5" id="KW-1185">Reference proteome</keyword>
<evidence type="ECO:0000259" key="3">
    <source>
        <dbReference type="PROSITE" id="PS51918"/>
    </source>
</evidence>
<dbReference type="InterPro" id="IPR034505">
    <property type="entry name" value="Coproporphyrinogen-III_oxidase"/>
</dbReference>
<keyword evidence="2" id="KW-0949">S-adenosyl-L-methionine</keyword>
<dbReference type="SUPFAM" id="SSF102114">
    <property type="entry name" value="Radical SAM enzymes"/>
    <property type="match status" value="1"/>
</dbReference>
<comment type="function">
    <text evidence="2">Probably acts as a heme chaperone, transferring heme to an unknown acceptor. Binds one molecule of heme per monomer, possibly covalently. Binds 1 [4Fe-4S] cluster. The cluster is coordinated with 3 cysteines and an exchangeable S-adenosyl-L-methionine.</text>
</comment>